<feature type="transmembrane region" description="Helical" evidence="7">
    <location>
        <begin position="523"/>
        <end position="542"/>
    </location>
</feature>
<dbReference type="AlphaFoldDB" id="A0A3E4QVG6"/>
<evidence type="ECO:0000256" key="3">
    <source>
        <dbReference type="ARBA" id="ARBA00022989"/>
    </source>
</evidence>
<dbReference type="InterPro" id="IPR017500">
    <property type="entry name" value="Phage_infect_YhgE_N"/>
</dbReference>
<dbReference type="RefSeq" id="WP_117679237.1">
    <property type="nucleotide sequence ID" value="NZ_QSRJ01000003.1"/>
</dbReference>
<feature type="transmembrane region" description="Helical" evidence="7">
    <location>
        <begin position="21"/>
        <end position="41"/>
    </location>
</feature>
<evidence type="ECO:0000259" key="8">
    <source>
        <dbReference type="Pfam" id="PF12698"/>
    </source>
</evidence>
<feature type="domain" description="ABC-2 type transporter transmembrane" evidence="8">
    <location>
        <begin position="438"/>
        <end position="694"/>
    </location>
</feature>
<organism evidence="9 10">
    <name type="scientific">Collinsella tanakaei</name>
    <dbReference type="NCBI Taxonomy" id="626935"/>
    <lineage>
        <taxon>Bacteria</taxon>
        <taxon>Bacillati</taxon>
        <taxon>Actinomycetota</taxon>
        <taxon>Coriobacteriia</taxon>
        <taxon>Coriobacteriales</taxon>
        <taxon>Coriobacteriaceae</taxon>
        <taxon>Collinsella</taxon>
    </lineage>
</organism>
<feature type="region of interest" description="Disordered" evidence="6">
    <location>
        <begin position="860"/>
        <end position="880"/>
    </location>
</feature>
<evidence type="ECO:0000256" key="2">
    <source>
        <dbReference type="ARBA" id="ARBA00022692"/>
    </source>
</evidence>
<comment type="caution">
    <text evidence="9">The sequence shown here is derived from an EMBL/GenBank/DDBJ whole genome shotgun (WGS) entry which is preliminary data.</text>
</comment>
<feature type="compositionally biased region" description="Basic and acidic residues" evidence="6">
    <location>
        <begin position="860"/>
        <end position="869"/>
    </location>
</feature>
<feature type="transmembrane region" description="Helical" evidence="7">
    <location>
        <begin position="562"/>
        <end position="586"/>
    </location>
</feature>
<dbReference type="PANTHER" id="PTHR43077:SF10">
    <property type="entry name" value="TRANSPORT PERMEASE PROTEIN"/>
    <property type="match status" value="1"/>
</dbReference>
<keyword evidence="5" id="KW-0175">Coiled coil</keyword>
<gene>
    <name evidence="9" type="ORF">DXC81_03720</name>
</gene>
<dbReference type="GO" id="GO:0016020">
    <property type="term" value="C:membrane"/>
    <property type="evidence" value="ECO:0007669"/>
    <property type="project" value="UniProtKB-SubCell"/>
</dbReference>
<dbReference type="Gene3D" id="3.40.1710.10">
    <property type="entry name" value="abc type-2 transporter like domain"/>
    <property type="match status" value="1"/>
</dbReference>
<feature type="coiled-coil region" evidence="5">
    <location>
        <begin position="341"/>
        <end position="368"/>
    </location>
</feature>
<dbReference type="EMBL" id="QSRJ01000003">
    <property type="protein sequence ID" value="RGL11229.1"/>
    <property type="molecule type" value="Genomic_DNA"/>
</dbReference>
<dbReference type="InterPro" id="IPR051328">
    <property type="entry name" value="T7SS_ABC-Transporter"/>
</dbReference>
<accession>A0A3E4QVG6</accession>
<evidence type="ECO:0000256" key="1">
    <source>
        <dbReference type="ARBA" id="ARBA00004141"/>
    </source>
</evidence>
<feature type="transmembrane region" description="Helical" evidence="7">
    <location>
        <begin position="675"/>
        <end position="694"/>
    </location>
</feature>
<evidence type="ECO:0000256" key="7">
    <source>
        <dbReference type="SAM" id="Phobius"/>
    </source>
</evidence>
<evidence type="ECO:0000313" key="10">
    <source>
        <dbReference type="Proteomes" id="UP000260943"/>
    </source>
</evidence>
<evidence type="ECO:0000256" key="5">
    <source>
        <dbReference type="SAM" id="Coils"/>
    </source>
</evidence>
<sequence length="880" mass="94418">MVLVKKAFQIFKRDILRLLKNPVALVITIGVCVIPSLYAWYNIVANWDPYGNTANIKVAVANNDQGTSNEYVGELNAGDETVSKLKENDQLGWVFTDADTAVEGVKSGEYYAAIIIPDDFSTNLTSMLTGTFTQPQLEYYCNEKKNAIAPKVTDTGAQTVEEQINETFVATVSETLVEKIQNAAGDLDAQGAETQGGILENVQRSNQALQDVRDALAGMQKTIATSKEAGAKADETLSALSGQIPSLVNALDKGDALLASARTSSRNFASSLNTTLSHGLTQMGKASSNANVAVGKLSGAISAAGGKVDGALADVQMVINDVNRIIIDIREITGIDSGLVLSALEEQLAELQTLKDALQDQSTDIQNSAGAIAGAVSSLDSATQQGISAMEGVQQDMASTVLPQLSQGMDSFSEVSGDLTGVVASLEPTIAQARGVLSQLTTTLDQASSTMSQADSSLEKLQGTLSTAANDVAALRASESLDKLDEILGASSADLADFMSSPVTLTTKAVYPVSNYGSGVAPFYTNLALWVGGCVLIAIIKLEVDGEGIGAFTATEGYFGRWLLLVVLGFVQAFIVCCGDLVLGMQCLRPELFVLAGIFTSFVYVNIIYALASAFKHIGKALVVILVIVQIPGSSGMYPIEMMPDFFQYLHPLLPFTYGISAMRETIGGMYGMDYAINLGVLAVFLAVALFIGVKLRTLMLNLNLLFDKELERTGVMICEKDDRPRERFSLRWALRAMLDTAGYREDLILRAARFEERYPKLIKAGFMLVFGLPVVLFILTATLDLEIEGKIIMLVLWIVSVILADTYMIVIEYIRESMQFQLRIAELPDDALVNEIRSHTTVLPGSLAVKVAHDGADEDKDVAGDHSAPRAKHMKGGDQ</sequence>
<reference evidence="9 10" key="1">
    <citation type="submission" date="2018-08" db="EMBL/GenBank/DDBJ databases">
        <title>A genome reference for cultivated species of the human gut microbiota.</title>
        <authorList>
            <person name="Zou Y."/>
            <person name="Xue W."/>
            <person name="Luo G."/>
        </authorList>
    </citation>
    <scope>NUCLEOTIDE SEQUENCE [LARGE SCALE GENOMIC DNA]</scope>
    <source>
        <strain evidence="9 10">TF08-14</strain>
    </source>
</reference>
<dbReference type="Pfam" id="PF12698">
    <property type="entry name" value="ABC2_membrane_3"/>
    <property type="match status" value="2"/>
</dbReference>
<dbReference type="NCBIfam" id="TIGR03062">
    <property type="entry name" value="pip_yhgE_Cterm"/>
    <property type="match status" value="1"/>
</dbReference>
<feature type="domain" description="ABC-2 type transporter transmembrane" evidence="8">
    <location>
        <begin position="43"/>
        <end position="173"/>
    </location>
</feature>
<evidence type="ECO:0000313" key="9">
    <source>
        <dbReference type="EMBL" id="RGL11229.1"/>
    </source>
</evidence>
<dbReference type="PANTHER" id="PTHR43077">
    <property type="entry name" value="TRANSPORT PERMEASE YVFS-RELATED"/>
    <property type="match status" value="1"/>
</dbReference>
<name>A0A3E4QVG6_9ACTN</name>
<keyword evidence="4 7" id="KW-0472">Membrane</keyword>
<dbReference type="InterPro" id="IPR017501">
    <property type="entry name" value="Phage_infect_YhgE_C"/>
</dbReference>
<dbReference type="Proteomes" id="UP000260943">
    <property type="component" value="Unassembled WGS sequence"/>
</dbReference>
<protein>
    <submittedName>
        <fullName evidence="9">YhgE/Pip domain-containing protein</fullName>
    </submittedName>
</protein>
<dbReference type="NCBIfam" id="TIGR03061">
    <property type="entry name" value="pip_yhgE_Nterm"/>
    <property type="match status" value="1"/>
</dbReference>
<feature type="compositionally biased region" description="Basic residues" evidence="6">
    <location>
        <begin position="870"/>
        <end position="880"/>
    </location>
</feature>
<feature type="transmembrane region" description="Helical" evidence="7">
    <location>
        <begin position="762"/>
        <end position="780"/>
    </location>
</feature>
<feature type="transmembrane region" description="Helical" evidence="7">
    <location>
        <begin position="621"/>
        <end position="640"/>
    </location>
</feature>
<keyword evidence="3 7" id="KW-1133">Transmembrane helix</keyword>
<dbReference type="GO" id="GO:0140359">
    <property type="term" value="F:ABC-type transporter activity"/>
    <property type="evidence" value="ECO:0007669"/>
    <property type="project" value="InterPro"/>
</dbReference>
<feature type="transmembrane region" description="Helical" evidence="7">
    <location>
        <begin position="792"/>
        <end position="815"/>
    </location>
</feature>
<keyword evidence="2 7" id="KW-0812">Transmembrane</keyword>
<comment type="subcellular location">
    <subcellularLocation>
        <location evidence="1">Membrane</location>
        <topology evidence="1">Multi-pass membrane protein</topology>
    </subcellularLocation>
</comment>
<evidence type="ECO:0000256" key="4">
    <source>
        <dbReference type="ARBA" id="ARBA00023136"/>
    </source>
</evidence>
<dbReference type="InterPro" id="IPR013525">
    <property type="entry name" value="ABC2_TM"/>
</dbReference>
<proteinExistence type="predicted"/>
<feature type="transmembrane region" description="Helical" evidence="7">
    <location>
        <begin position="592"/>
        <end position="612"/>
    </location>
</feature>
<evidence type="ECO:0000256" key="6">
    <source>
        <dbReference type="SAM" id="MobiDB-lite"/>
    </source>
</evidence>